<dbReference type="EMBL" id="SFCI01000593">
    <property type="protein sequence ID" value="TFY78905.1"/>
    <property type="molecule type" value="Genomic_DNA"/>
</dbReference>
<evidence type="ECO:0000313" key="3">
    <source>
        <dbReference type="EMBL" id="TFY78905.1"/>
    </source>
</evidence>
<reference evidence="3 4" key="1">
    <citation type="submission" date="2019-02" db="EMBL/GenBank/DDBJ databases">
        <title>Genome sequencing of the rare red list fungi Hericium alpestre (H. flagellum).</title>
        <authorList>
            <person name="Buettner E."/>
            <person name="Kellner H."/>
        </authorList>
    </citation>
    <scope>NUCLEOTIDE SEQUENCE [LARGE SCALE GENOMIC DNA]</scope>
    <source>
        <strain evidence="3 4">DSM 108284</strain>
    </source>
</reference>
<dbReference type="GO" id="GO:0016616">
    <property type="term" value="F:oxidoreductase activity, acting on the CH-OH group of donors, NAD or NADP as acceptor"/>
    <property type="evidence" value="ECO:0007669"/>
    <property type="project" value="TreeGrafter"/>
</dbReference>
<gene>
    <name evidence="3" type="ORF">EWM64_g5106</name>
</gene>
<dbReference type="Pfam" id="PF00106">
    <property type="entry name" value="adh_short"/>
    <property type="match status" value="1"/>
</dbReference>
<comment type="similarity">
    <text evidence="1 2">Belongs to the short-chain dehydrogenases/reductases (SDR) family.</text>
</comment>
<dbReference type="PRINTS" id="PR00080">
    <property type="entry name" value="SDRFAMILY"/>
</dbReference>
<dbReference type="FunFam" id="3.40.50.720:FF:000084">
    <property type="entry name" value="Short-chain dehydrogenase reductase"/>
    <property type="match status" value="1"/>
</dbReference>
<name>A0A4Y9ZWF2_9AGAM</name>
<keyword evidence="4" id="KW-1185">Reference proteome</keyword>
<dbReference type="PANTHER" id="PTHR42760:SF121">
    <property type="entry name" value="3-OXOACYL-(ACYL-CARRIER-PROTEIN) REDUCTASE"/>
    <property type="match status" value="1"/>
</dbReference>
<dbReference type="Proteomes" id="UP000298061">
    <property type="component" value="Unassembled WGS sequence"/>
</dbReference>
<protein>
    <submittedName>
        <fullName evidence="3">Uncharacterized protein</fullName>
    </submittedName>
</protein>
<dbReference type="Gene3D" id="3.40.50.720">
    <property type="entry name" value="NAD(P)-binding Rossmann-like Domain"/>
    <property type="match status" value="1"/>
</dbReference>
<evidence type="ECO:0000256" key="1">
    <source>
        <dbReference type="ARBA" id="ARBA00006484"/>
    </source>
</evidence>
<proteinExistence type="inferred from homology"/>
<dbReference type="AlphaFoldDB" id="A0A4Y9ZWF2"/>
<dbReference type="STRING" id="135208.A0A4Y9ZWF2"/>
<evidence type="ECO:0000256" key="2">
    <source>
        <dbReference type="RuleBase" id="RU000363"/>
    </source>
</evidence>
<comment type="caution">
    <text evidence="3">The sequence shown here is derived from an EMBL/GenBank/DDBJ whole genome shotgun (WGS) entry which is preliminary data.</text>
</comment>
<accession>A0A4Y9ZWF2</accession>
<dbReference type="GO" id="GO:0048038">
    <property type="term" value="F:quinone binding"/>
    <property type="evidence" value="ECO:0007669"/>
    <property type="project" value="TreeGrafter"/>
</dbReference>
<dbReference type="SUPFAM" id="SSF51735">
    <property type="entry name" value="NAD(P)-binding Rossmann-fold domains"/>
    <property type="match status" value="1"/>
</dbReference>
<dbReference type="PRINTS" id="PR00081">
    <property type="entry name" value="GDHRDH"/>
</dbReference>
<organism evidence="3 4">
    <name type="scientific">Hericium alpestre</name>
    <dbReference type="NCBI Taxonomy" id="135208"/>
    <lineage>
        <taxon>Eukaryota</taxon>
        <taxon>Fungi</taxon>
        <taxon>Dikarya</taxon>
        <taxon>Basidiomycota</taxon>
        <taxon>Agaricomycotina</taxon>
        <taxon>Agaricomycetes</taxon>
        <taxon>Russulales</taxon>
        <taxon>Hericiaceae</taxon>
        <taxon>Hericium</taxon>
    </lineage>
</organism>
<sequence>MAEVSYKPQVALVTGAAQGIGEAIALRLADDGISVALNDIHSSRDALQALAKRIEAKGVKAAVVTADISQEEQVKDMVDAAVQQLGRLDVMVANAGIGGEDSILKITGGDFRKVLAVNLDGVLYCYKYAALQMVKQGNGGRIIGASSVLGRKGCAHSISYTASKFAVRGITQSCAMELREHGITVNAYAPGVIETRLSQSFGGGYSALKKMMKIADTPSTPREQVANWVAYIASPQSQSINGLPFPV</sequence>
<evidence type="ECO:0000313" key="4">
    <source>
        <dbReference type="Proteomes" id="UP000298061"/>
    </source>
</evidence>
<dbReference type="InterPro" id="IPR002347">
    <property type="entry name" value="SDR_fam"/>
</dbReference>
<dbReference type="GO" id="GO:0006633">
    <property type="term" value="P:fatty acid biosynthetic process"/>
    <property type="evidence" value="ECO:0007669"/>
    <property type="project" value="TreeGrafter"/>
</dbReference>
<dbReference type="OrthoDB" id="498125at2759"/>
<dbReference type="PANTHER" id="PTHR42760">
    <property type="entry name" value="SHORT-CHAIN DEHYDROGENASES/REDUCTASES FAMILY MEMBER"/>
    <property type="match status" value="1"/>
</dbReference>
<dbReference type="InterPro" id="IPR036291">
    <property type="entry name" value="NAD(P)-bd_dom_sf"/>
</dbReference>